<name>A0A195BWW6_9HYME</name>
<protein>
    <submittedName>
        <fullName evidence="2">Uncharacterized protein</fullName>
    </submittedName>
</protein>
<keyword evidence="3" id="KW-1185">Reference proteome</keyword>
<proteinExistence type="predicted"/>
<keyword evidence="1" id="KW-0732">Signal</keyword>
<organism evidence="2 3">
    <name type="scientific">Atta colombica</name>
    <dbReference type="NCBI Taxonomy" id="520822"/>
    <lineage>
        <taxon>Eukaryota</taxon>
        <taxon>Metazoa</taxon>
        <taxon>Ecdysozoa</taxon>
        <taxon>Arthropoda</taxon>
        <taxon>Hexapoda</taxon>
        <taxon>Insecta</taxon>
        <taxon>Pterygota</taxon>
        <taxon>Neoptera</taxon>
        <taxon>Endopterygota</taxon>
        <taxon>Hymenoptera</taxon>
        <taxon>Apocrita</taxon>
        <taxon>Aculeata</taxon>
        <taxon>Formicoidea</taxon>
        <taxon>Formicidae</taxon>
        <taxon>Myrmicinae</taxon>
        <taxon>Atta</taxon>
    </lineage>
</organism>
<dbReference type="AlphaFoldDB" id="A0A195BWW6"/>
<feature type="chain" id="PRO_5008269719" evidence="1">
    <location>
        <begin position="17"/>
        <end position="64"/>
    </location>
</feature>
<evidence type="ECO:0000313" key="2">
    <source>
        <dbReference type="EMBL" id="KYM92463.1"/>
    </source>
</evidence>
<feature type="signal peptide" evidence="1">
    <location>
        <begin position="1"/>
        <end position="16"/>
    </location>
</feature>
<evidence type="ECO:0000256" key="1">
    <source>
        <dbReference type="SAM" id="SignalP"/>
    </source>
</evidence>
<dbReference type="Proteomes" id="UP000078540">
    <property type="component" value="Unassembled WGS sequence"/>
</dbReference>
<gene>
    <name evidence="2" type="ORF">ALC53_00918</name>
</gene>
<dbReference type="EMBL" id="KQ976401">
    <property type="protein sequence ID" value="KYM92463.1"/>
    <property type="molecule type" value="Genomic_DNA"/>
</dbReference>
<reference evidence="2 3" key="1">
    <citation type="submission" date="2015-09" db="EMBL/GenBank/DDBJ databases">
        <title>Atta colombica WGS genome.</title>
        <authorList>
            <person name="Nygaard S."/>
            <person name="Hu H."/>
            <person name="Boomsma J."/>
            <person name="Zhang G."/>
        </authorList>
    </citation>
    <scope>NUCLEOTIDE SEQUENCE [LARGE SCALE GENOMIC DNA]</scope>
    <source>
        <strain evidence="2">Treedump-2</strain>
        <tissue evidence="2">Whole body</tissue>
    </source>
</reference>
<evidence type="ECO:0000313" key="3">
    <source>
        <dbReference type="Proteomes" id="UP000078540"/>
    </source>
</evidence>
<sequence>MRISMMFLVLMIVVCAMFQGSLYSVRRNLFLVEEVDVDEPQQQQQQQQQQHHRFWPRHNIFGIN</sequence>
<accession>A0A195BWW6</accession>